<proteinExistence type="predicted"/>
<dbReference type="AlphaFoldDB" id="A0A6P0BD98"/>
<reference evidence="2 3" key="1">
    <citation type="submission" date="2019-12" db="EMBL/GenBank/DDBJ databases">
        <title>Rhizobium genotypes associated with high levels of biological nitrogen fixation by grain legumes in a temperate-maritime cropping system.</title>
        <authorList>
            <person name="Maluk M."/>
            <person name="Francesc Ferrando Molina F."/>
            <person name="Lopez Del Egido L."/>
            <person name="Lafos M."/>
            <person name="Langarica-Fuentes A."/>
            <person name="Gebre Yohannes G."/>
            <person name="Young M.W."/>
            <person name="Martin P."/>
            <person name="Gantlett R."/>
            <person name="Kenicer G."/>
            <person name="Hawes C."/>
            <person name="Begg G.S."/>
            <person name="Quilliam R.S."/>
            <person name="Squire G.R."/>
            <person name="Poole P.S."/>
            <person name="Young P.W."/>
            <person name="Iannetta P.M."/>
            <person name="James E.K."/>
        </authorList>
    </citation>
    <scope>NUCLEOTIDE SEQUENCE [LARGE SCALE GENOMIC DNA]</scope>
    <source>
        <strain evidence="2 3">JHI1096</strain>
    </source>
</reference>
<evidence type="ECO:0000259" key="1">
    <source>
        <dbReference type="Pfam" id="PF00239"/>
    </source>
</evidence>
<name>A0A6P0BD98_RHILE</name>
<dbReference type="Pfam" id="PF00239">
    <property type="entry name" value="Resolvase"/>
    <property type="match status" value="1"/>
</dbReference>
<dbReference type="GO" id="GO:0000150">
    <property type="term" value="F:DNA strand exchange activity"/>
    <property type="evidence" value="ECO:0007669"/>
    <property type="project" value="InterPro"/>
</dbReference>
<dbReference type="Gene3D" id="3.40.50.1390">
    <property type="entry name" value="Resolvase, N-terminal catalytic domain"/>
    <property type="match status" value="1"/>
</dbReference>
<evidence type="ECO:0000313" key="3">
    <source>
        <dbReference type="Proteomes" id="UP000471560"/>
    </source>
</evidence>
<feature type="domain" description="Resolvase/invertase-type recombinase catalytic" evidence="1">
    <location>
        <begin position="10"/>
        <end position="60"/>
    </location>
</feature>
<dbReference type="GO" id="GO:0003677">
    <property type="term" value="F:DNA binding"/>
    <property type="evidence" value="ECO:0007669"/>
    <property type="project" value="InterPro"/>
</dbReference>
<protein>
    <recommendedName>
        <fullName evidence="1">Resolvase/invertase-type recombinase catalytic domain-containing protein</fullName>
    </recommendedName>
</protein>
<organism evidence="2 3">
    <name type="scientific">Rhizobium leguminosarum</name>
    <dbReference type="NCBI Taxonomy" id="384"/>
    <lineage>
        <taxon>Bacteria</taxon>
        <taxon>Pseudomonadati</taxon>
        <taxon>Pseudomonadota</taxon>
        <taxon>Alphaproteobacteria</taxon>
        <taxon>Hyphomicrobiales</taxon>
        <taxon>Rhizobiaceae</taxon>
        <taxon>Rhizobium/Agrobacterium group</taxon>
        <taxon>Rhizobium</taxon>
    </lineage>
</organism>
<dbReference type="RefSeq" id="WP_204340431.1">
    <property type="nucleotide sequence ID" value="NZ_WUEZ01000043.1"/>
</dbReference>
<dbReference type="EMBL" id="WUEZ01000043">
    <property type="protein sequence ID" value="NEI37957.1"/>
    <property type="molecule type" value="Genomic_DNA"/>
</dbReference>
<dbReference type="SUPFAM" id="SSF53041">
    <property type="entry name" value="Resolvase-like"/>
    <property type="match status" value="1"/>
</dbReference>
<dbReference type="InterPro" id="IPR036162">
    <property type="entry name" value="Resolvase-like_N_sf"/>
</dbReference>
<evidence type="ECO:0000313" key="2">
    <source>
        <dbReference type="EMBL" id="NEI37957.1"/>
    </source>
</evidence>
<dbReference type="Proteomes" id="UP000471560">
    <property type="component" value="Unassembled WGS sequence"/>
</dbReference>
<comment type="caution">
    <text evidence="2">The sequence shown here is derived from an EMBL/GenBank/DDBJ whole genome shotgun (WGS) entry which is preliminary data.</text>
</comment>
<accession>A0A6P0BD98</accession>
<dbReference type="InterPro" id="IPR006119">
    <property type="entry name" value="Resolv_N"/>
</dbReference>
<sequence length="64" mass="6845">MTKTAGKTKAVAYLRTSSAANVGADRDSDKRQRAACNAFARRAGYEIVDEFYDAAVSGADLTCH</sequence>
<gene>
    <name evidence="2" type="ORF">GR204_29035</name>
</gene>